<evidence type="ECO:0000313" key="2">
    <source>
        <dbReference type="Proteomes" id="UP000315914"/>
    </source>
</evidence>
<name>A0A560KET1_9BRAD</name>
<accession>A0A560KET1</accession>
<reference evidence="1 2" key="1">
    <citation type="submission" date="2019-06" db="EMBL/GenBank/DDBJ databases">
        <title>Genomic Encyclopedia of Type Strains, Phase IV (KMG-V): Genome sequencing to study the core and pangenomes of soil and plant-associated prokaryotes.</title>
        <authorList>
            <person name="Whitman W."/>
        </authorList>
    </citation>
    <scope>NUCLEOTIDE SEQUENCE [LARGE SCALE GENOMIC DNA]</scope>
    <source>
        <strain evidence="1 2">BR 10556</strain>
    </source>
</reference>
<comment type="caution">
    <text evidence="1">The sequence shown here is derived from an EMBL/GenBank/DDBJ whole genome shotgun (WGS) entry which is preliminary data.</text>
</comment>
<proteinExistence type="predicted"/>
<dbReference type="EMBL" id="VITW01000002">
    <property type="protein sequence ID" value="TWB81835.1"/>
    <property type="molecule type" value="Genomic_DNA"/>
</dbReference>
<organism evidence="1 2">
    <name type="scientific">Bradyrhizobium sacchari</name>
    <dbReference type="NCBI Taxonomy" id="1399419"/>
    <lineage>
        <taxon>Bacteria</taxon>
        <taxon>Pseudomonadati</taxon>
        <taxon>Pseudomonadota</taxon>
        <taxon>Alphaproteobacteria</taxon>
        <taxon>Hyphomicrobiales</taxon>
        <taxon>Nitrobacteraceae</taxon>
        <taxon>Bradyrhizobium</taxon>
    </lineage>
</organism>
<evidence type="ECO:0000313" key="1">
    <source>
        <dbReference type="EMBL" id="TWB81835.1"/>
    </source>
</evidence>
<protein>
    <submittedName>
        <fullName evidence="1">Uncharacterized protein</fullName>
    </submittedName>
</protein>
<dbReference type="AlphaFoldDB" id="A0A560KET1"/>
<sequence length="202" mass="22802">MNSDGARRCAAMPLFTFREESMLRSLGVRAGPMRLLGIAAAATLMLSSGSAQRAEALTLINPATAPATKAAADDLVTQVRHGGGGHGGGGHFHGGGGFRGGGGHFGGFRGGGFHGGGFHAAPAFHGGGIRYGGFRHYGGYRHWGYRPHYGYRHFHRRYYYSGYYPYYHYPRRCRIIWTYYGPRRICRWHHWHRWHYPYRYYW</sequence>
<dbReference type="Proteomes" id="UP000315914">
    <property type="component" value="Unassembled WGS sequence"/>
</dbReference>
<gene>
    <name evidence="1" type="ORF">FBZ95_1021063</name>
</gene>
<keyword evidence="2" id="KW-1185">Reference proteome</keyword>